<name>A0ABN6YLF3_9MICO</name>
<dbReference type="Proteomes" id="UP001321421">
    <property type="component" value="Chromosome"/>
</dbReference>
<protein>
    <submittedName>
        <fullName evidence="2">Uncharacterized protein</fullName>
    </submittedName>
</protein>
<dbReference type="EMBL" id="AP027735">
    <property type="protein sequence ID" value="BDZ58304.1"/>
    <property type="molecule type" value="Genomic_DNA"/>
</dbReference>
<gene>
    <name evidence="2" type="ORF">GCM10025872_19610</name>
</gene>
<proteinExistence type="predicted"/>
<evidence type="ECO:0000313" key="2">
    <source>
        <dbReference type="EMBL" id="BDZ58304.1"/>
    </source>
</evidence>
<evidence type="ECO:0000313" key="3">
    <source>
        <dbReference type="Proteomes" id="UP001321421"/>
    </source>
</evidence>
<evidence type="ECO:0000256" key="1">
    <source>
        <dbReference type="SAM" id="MobiDB-lite"/>
    </source>
</evidence>
<feature type="region of interest" description="Disordered" evidence="1">
    <location>
        <begin position="30"/>
        <end position="57"/>
    </location>
</feature>
<accession>A0ABN6YLF3</accession>
<sequence length="104" mass="11016">MLAGFLERPLGGDRLRRDFHRFDVDVLHEADHSTRESPGRPWGARAAGTRESPGRPWGARAAACSAWWAVGARVCARVAARATRRAVGAGASVGLSVPVISVSA</sequence>
<keyword evidence="3" id="KW-1185">Reference proteome</keyword>
<reference evidence="3" key="1">
    <citation type="journal article" date="2019" name="Int. J. Syst. Evol. Microbiol.">
        <title>The Global Catalogue of Microorganisms (GCM) 10K type strain sequencing project: providing services to taxonomists for standard genome sequencing and annotation.</title>
        <authorList>
            <consortium name="The Broad Institute Genomics Platform"/>
            <consortium name="The Broad Institute Genome Sequencing Center for Infectious Disease"/>
            <person name="Wu L."/>
            <person name="Ma J."/>
        </authorList>
    </citation>
    <scope>NUCLEOTIDE SEQUENCE [LARGE SCALE GENOMIC DNA]</scope>
    <source>
        <strain evidence="3">NBRC 110608</strain>
    </source>
</reference>
<organism evidence="2 3">
    <name type="scientific">Barrientosiimonas endolithica</name>
    <dbReference type="NCBI Taxonomy" id="1535208"/>
    <lineage>
        <taxon>Bacteria</taxon>
        <taxon>Bacillati</taxon>
        <taxon>Actinomycetota</taxon>
        <taxon>Actinomycetes</taxon>
        <taxon>Micrococcales</taxon>
        <taxon>Dermacoccaceae</taxon>
        <taxon>Barrientosiimonas</taxon>
    </lineage>
</organism>